<feature type="signal peptide" evidence="1">
    <location>
        <begin position="1"/>
        <end position="32"/>
    </location>
</feature>
<name>A0ABV0RP87_9TELE</name>
<comment type="caution">
    <text evidence="2">The sequence shown here is derived from an EMBL/GenBank/DDBJ whole genome shotgun (WGS) entry which is preliminary data.</text>
</comment>
<evidence type="ECO:0008006" key="4">
    <source>
        <dbReference type="Google" id="ProtNLM"/>
    </source>
</evidence>
<reference evidence="2 3" key="1">
    <citation type="submission" date="2021-06" db="EMBL/GenBank/DDBJ databases">
        <authorList>
            <person name="Palmer J.M."/>
        </authorList>
    </citation>
    <scope>NUCLEOTIDE SEQUENCE [LARGE SCALE GENOMIC DNA]</scope>
    <source>
        <strain evidence="2 3">XC_2019</strain>
        <tissue evidence="2">Muscle</tissue>
    </source>
</reference>
<evidence type="ECO:0000313" key="2">
    <source>
        <dbReference type="EMBL" id="MEQ2209413.1"/>
    </source>
</evidence>
<proteinExistence type="predicted"/>
<evidence type="ECO:0000313" key="3">
    <source>
        <dbReference type="Proteomes" id="UP001434883"/>
    </source>
</evidence>
<keyword evidence="3" id="KW-1185">Reference proteome</keyword>
<protein>
    <recommendedName>
        <fullName evidence="4">Secreted protein</fullName>
    </recommendedName>
</protein>
<gene>
    <name evidence="2" type="ORF">XENOCAPTIV_029840</name>
</gene>
<feature type="chain" id="PRO_5045885532" description="Secreted protein" evidence="1">
    <location>
        <begin position="33"/>
        <end position="106"/>
    </location>
</feature>
<organism evidence="2 3">
    <name type="scientific">Xenoophorus captivus</name>
    <dbReference type="NCBI Taxonomy" id="1517983"/>
    <lineage>
        <taxon>Eukaryota</taxon>
        <taxon>Metazoa</taxon>
        <taxon>Chordata</taxon>
        <taxon>Craniata</taxon>
        <taxon>Vertebrata</taxon>
        <taxon>Euteleostomi</taxon>
        <taxon>Actinopterygii</taxon>
        <taxon>Neopterygii</taxon>
        <taxon>Teleostei</taxon>
        <taxon>Neoteleostei</taxon>
        <taxon>Acanthomorphata</taxon>
        <taxon>Ovalentaria</taxon>
        <taxon>Atherinomorphae</taxon>
        <taxon>Cyprinodontiformes</taxon>
        <taxon>Goodeidae</taxon>
        <taxon>Xenoophorus</taxon>
    </lineage>
</organism>
<accession>A0ABV0RP87</accession>
<keyword evidence="1" id="KW-0732">Signal</keyword>
<dbReference type="Proteomes" id="UP001434883">
    <property type="component" value="Unassembled WGS sequence"/>
</dbReference>
<sequence>MKSRHTGVNGLLCAWLVPLRCIIASTATRALSRQVYRREPSSVGIEPAGTSHAGQAIPPEPVQELEFLILLYFLSCVSKPSMKLPLPSWASDCSSFSDRSNTWPVV</sequence>
<evidence type="ECO:0000256" key="1">
    <source>
        <dbReference type="SAM" id="SignalP"/>
    </source>
</evidence>
<dbReference type="EMBL" id="JAHRIN010051301">
    <property type="protein sequence ID" value="MEQ2209413.1"/>
    <property type="molecule type" value="Genomic_DNA"/>
</dbReference>